<dbReference type="CTD" id="20247458"/>
<dbReference type="HOGENOM" id="CLU_1166997_0_0_1"/>
<reference evidence="9 10" key="1">
    <citation type="journal article" date="2013" name="Nature">
        <title>Insights into bilaterian evolution from three spiralian genomes.</title>
        <authorList>
            <person name="Simakov O."/>
            <person name="Marletaz F."/>
            <person name="Cho S.J."/>
            <person name="Edsinger-Gonzales E."/>
            <person name="Havlak P."/>
            <person name="Hellsten U."/>
            <person name="Kuo D.H."/>
            <person name="Larsson T."/>
            <person name="Lv J."/>
            <person name="Arendt D."/>
            <person name="Savage R."/>
            <person name="Osoegawa K."/>
            <person name="de Jong P."/>
            <person name="Grimwood J."/>
            <person name="Chapman J.A."/>
            <person name="Shapiro H."/>
            <person name="Aerts A."/>
            <person name="Otillar R.P."/>
            <person name="Terry A.Y."/>
            <person name="Boore J.L."/>
            <person name="Grigoriev I.V."/>
            <person name="Lindberg D.R."/>
            <person name="Seaver E.C."/>
            <person name="Weisblat D.A."/>
            <person name="Putnam N.H."/>
            <person name="Rokhsar D.S."/>
        </authorList>
    </citation>
    <scope>NUCLEOTIDE SEQUENCE [LARGE SCALE GENOMIC DNA]</scope>
</reference>
<organism evidence="9 10">
    <name type="scientific">Lottia gigantea</name>
    <name type="common">Giant owl limpet</name>
    <dbReference type="NCBI Taxonomy" id="225164"/>
    <lineage>
        <taxon>Eukaryota</taxon>
        <taxon>Metazoa</taxon>
        <taxon>Spiralia</taxon>
        <taxon>Lophotrochozoa</taxon>
        <taxon>Mollusca</taxon>
        <taxon>Gastropoda</taxon>
        <taxon>Patellogastropoda</taxon>
        <taxon>Lottioidea</taxon>
        <taxon>Lottiidae</taxon>
        <taxon>Lottia</taxon>
    </lineage>
</organism>
<dbReference type="PROSITE" id="PS50940">
    <property type="entry name" value="CHIT_BIND_II"/>
    <property type="match status" value="1"/>
</dbReference>
<accession>V4BC42</accession>
<protein>
    <recommendedName>
        <fullName evidence="8">Chitin-binding type-2 domain-containing protein</fullName>
    </recommendedName>
</protein>
<dbReference type="Pfam" id="PF00090">
    <property type="entry name" value="TSP_1"/>
    <property type="match status" value="2"/>
</dbReference>
<dbReference type="InterPro" id="IPR002557">
    <property type="entry name" value="Chitin-bd_dom"/>
</dbReference>
<feature type="domain" description="Chitin-binding type-2" evidence="8">
    <location>
        <begin position="189"/>
        <end position="238"/>
    </location>
</feature>
<evidence type="ECO:0000313" key="9">
    <source>
        <dbReference type="EMBL" id="ESP05206.1"/>
    </source>
</evidence>
<evidence type="ECO:0000256" key="5">
    <source>
        <dbReference type="ARBA" id="ARBA00023157"/>
    </source>
</evidence>
<dbReference type="OMA" id="RACNTHT"/>
<dbReference type="OrthoDB" id="6090399at2759"/>
<dbReference type="SMART" id="SM00209">
    <property type="entry name" value="TSP1"/>
    <property type="match status" value="2"/>
</dbReference>
<keyword evidence="5" id="KW-1015">Disulfide bond</keyword>
<evidence type="ECO:0000256" key="4">
    <source>
        <dbReference type="ARBA" id="ARBA00022737"/>
    </source>
</evidence>
<evidence type="ECO:0000259" key="8">
    <source>
        <dbReference type="PROSITE" id="PS50940"/>
    </source>
</evidence>
<evidence type="ECO:0000256" key="1">
    <source>
        <dbReference type="ARBA" id="ARBA00004613"/>
    </source>
</evidence>
<proteinExistence type="predicted"/>
<sequence>MNRLGNLLIFTSILVFIISVSGTGDRCSYTCYYTEKTRGKCSAWSWNLCTKYRYASKLCYTGCVHGGWSEWDQSLGPCSVSCGDGFQDVNERRECNNPAPANGGNNCEGDDERTSSQSCSEDPCPVNGGWGEWSEWMDTSECDVVCATGSKGQSRTRDCDNPEPSGGGEDCIGDSNESRTIDCNTFSCNDLCVDDVHYIPHRDITKFWQCSNGVAYEMSCPKGTYWNKEIPVCDHITK</sequence>
<dbReference type="RefSeq" id="XP_009043751.1">
    <property type="nucleotide sequence ID" value="XM_009045503.1"/>
</dbReference>
<dbReference type="GO" id="GO:0005576">
    <property type="term" value="C:extracellular region"/>
    <property type="evidence" value="ECO:0007669"/>
    <property type="project" value="InterPro"/>
</dbReference>
<feature type="region of interest" description="Disordered" evidence="6">
    <location>
        <begin position="150"/>
        <end position="173"/>
    </location>
</feature>
<dbReference type="Proteomes" id="UP000030746">
    <property type="component" value="Unassembled WGS sequence"/>
</dbReference>
<dbReference type="PANTHER" id="PTHR22906:SF43">
    <property type="entry name" value="PROPERDIN"/>
    <property type="match status" value="1"/>
</dbReference>
<dbReference type="KEGG" id="lgi:LOTGIDRAFT_227874"/>
<dbReference type="InterPro" id="IPR000884">
    <property type="entry name" value="TSP1_rpt"/>
</dbReference>
<dbReference type="Gene3D" id="2.170.140.10">
    <property type="entry name" value="Chitin binding domain"/>
    <property type="match status" value="1"/>
</dbReference>
<feature type="signal peptide" evidence="7">
    <location>
        <begin position="1"/>
        <end position="22"/>
    </location>
</feature>
<feature type="chain" id="PRO_5004717412" description="Chitin-binding type-2 domain-containing protein" evidence="7">
    <location>
        <begin position="23"/>
        <end position="238"/>
    </location>
</feature>
<name>V4BC42_LOTGI</name>
<dbReference type="FunFam" id="2.20.100.10:FF:000001">
    <property type="entry name" value="semaphorin-5A isoform X1"/>
    <property type="match status" value="2"/>
</dbReference>
<dbReference type="Gene3D" id="2.20.100.10">
    <property type="entry name" value="Thrombospondin type-1 (TSP1) repeat"/>
    <property type="match status" value="2"/>
</dbReference>
<dbReference type="EMBL" id="KB199650">
    <property type="protein sequence ID" value="ESP05206.1"/>
    <property type="molecule type" value="Genomic_DNA"/>
</dbReference>
<evidence type="ECO:0000256" key="3">
    <source>
        <dbReference type="ARBA" id="ARBA00022729"/>
    </source>
</evidence>
<dbReference type="GO" id="GO:0008061">
    <property type="term" value="F:chitin binding"/>
    <property type="evidence" value="ECO:0007669"/>
    <property type="project" value="InterPro"/>
</dbReference>
<comment type="subcellular location">
    <subcellularLocation>
        <location evidence="1">Secreted</location>
    </subcellularLocation>
</comment>
<evidence type="ECO:0000313" key="10">
    <source>
        <dbReference type="Proteomes" id="UP000030746"/>
    </source>
</evidence>
<evidence type="ECO:0000256" key="6">
    <source>
        <dbReference type="SAM" id="MobiDB-lite"/>
    </source>
</evidence>
<keyword evidence="2" id="KW-0964">Secreted</keyword>
<keyword evidence="3 7" id="KW-0732">Signal</keyword>
<keyword evidence="10" id="KW-1185">Reference proteome</keyword>
<dbReference type="PANTHER" id="PTHR22906">
    <property type="entry name" value="PROPERDIN"/>
    <property type="match status" value="1"/>
</dbReference>
<keyword evidence="4" id="KW-0677">Repeat</keyword>
<dbReference type="InterPro" id="IPR036508">
    <property type="entry name" value="Chitin-bd_dom_sf"/>
</dbReference>
<evidence type="ECO:0000256" key="7">
    <source>
        <dbReference type="SAM" id="SignalP"/>
    </source>
</evidence>
<dbReference type="PROSITE" id="PS50092">
    <property type="entry name" value="TSP1"/>
    <property type="match status" value="2"/>
</dbReference>
<dbReference type="InterPro" id="IPR052065">
    <property type="entry name" value="Compl_asym_regulator"/>
</dbReference>
<dbReference type="SUPFAM" id="SSF57625">
    <property type="entry name" value="Invertebrate chitin-binding proteins"/>
    <property type="match status" value="1"/>
</dbReference>
<dbReference type="AlphaFoldDB" id="V4BC42"/>
<dbReference type="SMART" id="SM00494">
    <property type="entry name" value="ChtBD2"/>
    <property type="match status" value="1"/>
</dbReference>
<evidence type="ECO:0000256" key="2">
    <source>
        <dbReference type="ARBA" id="ARBA00022525"/>
    </source>
</evidence>
<gene>
    <name evidence="9" type="ORF">LOTGIDRAFT_227874</name>
</gene>
<dbReference type="Pfam" id="PF01607">
    <property type="entry name" value="CBM_14"/>
    <property type="match status" value="1"/>
</dbReference>
<dbReference type="SUPFAM" id="SSF82895">
    <property type="entry name" value="TSP-1 type 1 repeat"/>
    <property type="match status" value="2"/>
</dbReference>
<dbReference type="GeneID" id="20247458"/>
<dbReference type="InterPro" id="IPR036383">
    <property type="entry name" value="TSP1_rpt_sf"/>
</dbReference>